<evidence type="ECO:0000313" key="2">
    <source>
        <dbReference type="Proteomes" id="UP000178690"/>
    </source>
</evidence>
<reference evidence="1 2" key="1">
    <citation type="journal article" date="2016" name="Nat. Commun.">
        <title>Thousands of microbial genomes shed light on interconnected biogeochemical processes in an aquifer system.</title>
        <authorList>
            <person name="Anantharaman K."/>
            <person name="Brown C.T."/>
            <person name="Hug L.A."/>
            <person name="Sharon I."/>
            <person name="Castelle C.J."/>
            <person name="Probst A.J."/>
            <person name="Thomas B.C."/>
            <person name="Singh A."/>
            <person name="Wilkins M.J."/>
            <person name="Karaoz U."/>
            <person name="Brodie E.L."/>
            <person name="Williams K.H."/>
            <person name="Hubbard S.S."/>
            <person name="Banfield J.F."/>
        </authorList>
    </citation>
    <scope>NUCLEOTIDE SEQUENCE [LARGE SCALE GENOMIC DNA]</scope>
    <source>
        <strain evidence="2">RIFCSPHIGHO2_01_FULL_58_15</strain>
    </source>
</reference>
<gene>
    <name evidence="1" type="ORF">A2682_01410</name>
</gene>
<evidence type="ECO:0000313" key="1">
    <source>
        <dbReference type="EMBL" id="OHA49848.1"/>
    </source>
</evidence>
<protein>
    <submittedName>
        <fullName evidence="1">Uncharacterized protein</fullName>
    </submittedName>
</protein>
<proteinExistence type="predicted"/>
<dbReference type="AlphaFoldDB" id="A0A1G2PNC8"/>
<comment type="caution">
    <text evidence="1">The sequence shown here is derived from an EMBL/GenBank/DDBJ whole genome shotgun (WGS) entry which is preliminary data.</text>
</comment>
<organism evidence="1 2">
    <name type="scientific">Terrybacteria sp. (strain RIFCSPHIGHO2_01_FULL_58_15)</name>
    <dbReference type="NCBI Taxonomy" id="1802363"/>
    <lineage>
        <taxon>Bacteria</taxon>
        <taxon>Candidatus Terryibacteriota</taxon>
    </lineage>
</organism>
<accession>A0A1G2PNC8</accession>
<name>A0A1G2PNC8_TERXR</name>
<sequence>MKYPVAKWIRLVRPLIEEKLGPLPPFSIRAYLPPPGWRRGIPWEFDRNERGITFLYYPKRIRVHLQREESGYLAYVLIHHLIHLYQEPHFIVPLSEMSEKQPCKQWVEGSVDLAAWSILAPLVASLDRDDALIAQMFGESAQGDPEETIEGFTAHFFASLAKSLHRRGMLTHPTVAALELPFSLPIATDARIQELIVGQQKLRMQWTGRNIAYALGHARCARIVSSGIMTIDQLLRTPMTDRKLRQLAGI</sequence>
<dbReference type="Proteomes" id="UP000178690">
    <property type="component" value="Unassembled WGS sequence"/>
</dbReference>
<dbReference type="EMBL" id="MHST01000003">
    <property type="protein sequence ID" value="OHA49848.1"/>
    <property type="molecule type" value="Genomic_DNA"/>
</dbReference>